<feature type="region of interest" description="Disordered" evidence="15">
    <location>
        <begin position="694"/>
        <end position="1130"/>
    </location>
</feature>
<keyword evidence="4" id="KW-0963">Cytoplasm</keyword>
<keyword evidence="17" id="KW-1185">Reference proteome</keyword>
<evidence type="ECO:0000313" key="16">
    <source>
        <dbReference type="Ensembl" id="ENSECAP00000082773.1"/>
    </source>
</evidence>
<dbReference type="PANTHER" id="PTHR14932:SF1">
    <property type="entry name" value="RAB-LIKE PROTEIN 6"/>
    <property type="match status" value="1"/>
</dbReference>
<dbReference type="FunFam" id="3.40.50.300:FF:000781">
    <property type="entry name" value="RAB, member RAS oncogene family like 6"/>
    <property type="match status" value="1"/>
</dbReference>
<evidence type="ECO:0000256" key="12">
    <source>
        <dbReference type="ARBA" id="ARBA00080075"/>
    </source>
</evidence>
<dbReference type="PROSITE" id="PS51419">
    <property type="entry name" value="RAB"/>
    <property type="match status" value="1"/>
</dbReference>
<organism evidence="16 17">
    <name type="scientific">Equus caballus</name>
    <name type="common">Horse</name>
    <dbReference type="NCBI Taxonomy" id="9796"/>
    <lineage>
        <taxon>Eukaryota</taxon>
        <taxon>Metazoa</taxon>
        <taxon>Chordata</taxon>
        <taxon>Craniata</taxon>
        <taxon>Vertebrata</taxon>
        <taxon>Euteleostomi</taxon>
        <taxon>Mammalia</taxon>
        <taxon>Eutheria</taxon>
        <taxon>Laurasiatheria</taxon>
        <taxon>Perissodactyla</taxon>
        <taxon>Equidae</taxon>
        <taxon>Equus</taxon>
    </lineage>
</organism>
<name>A0A9L0T886_HORSE</name>
<dbReference type="SMART" id="SM00175">
    <property type="entry name" value="RAB"/>
    <property type="match status" value="1"/>
</dbReference>
<dbReference type="GO" id="GO:0005634">
    <property type="term" value="C:nucleus"/>
    <property type="evidence" value="ECO:0000318"/>
    <property type="project" value="GO_Central"/>
</dbReference>
<dbReference type="SUPFAM" id="SSF52540">
    <property type="entry name" value="P-loop containing nucleoside triphosphate hydrolases"/>
    <property type="match status" value="1"/>
</dbReference>
<comment type="similarity">
    <text evidence="3">Belongs to the small GTPase superfamily. Rab family.</text>
</comment>
<reference evidence="16" key="2">
    <citation type="submission" date="2025-08" db="UniProtKB">
        <authorList>
            <consortium name="Ensembl"/>
        </authorList>
    </citation>
    <scope>IDENTIFICATION</scope>
    <source>
        <strain evidence="16">Thoroughbred</strain>
    </source>
</reference>
<comment type="function">
    <text evidence="10">May enhance cellular proliferation. May reduce growth inhibitory activity of CDKN2A.</text>
</comment>
<evidence type="ECO:0000256" key="6">
    <source>
        <dbReference type="ARBA" id="ARBA00022741"/>
    </source>
</evidence>
<comment type="subcellular location">
    <subcellularLocation>
        <location evidence="2">Cytoplasm</location>
    </subcellularLocation>
    <subcellularLocation>
        <location evidence="1">Nucleus</location>
    </subcellularLocation>
</comment>
<feature type="compositionally biased region" description="Pro residues" evidence="15">
    <location>
        <begin position="729"/>
        <end position="768"/>
    </location>
</feature>
<evidence type="ECO:0000256" key="8">
    <source>
        <dbReference type="ARBA" id="ARBA00023134"/>
    </source>
</evidence>
<gene>
    <name evidence="16" type="primary">RABL6</name>
</gene>
<feature type="region of interest" description="Disordered" evidence="15">
    <location>
        <begin position="1"/>
        <end position="23"/>
    </location>
</feature>
<keyword evidence="8" id="KW-0342">GTP-binding</keyword>
<feature type="compositionally biased region" description="Basic and acidic residues" evidence="15">
    <location>
        <begin position="812"/>
        <end position="830"/>
    </location>
</feature>
<evidence type="ECO:0000256" key="9">
    <source>
        <dbReference type="ARBA" id="ARBA00023242"/>
    </source>
</evidence>
<evidence type="ECO:0000256" key="10">
    <source>
        <dbReference type="ARBA" id="ARBA00055907"/>
    </source>
</evidence>
<dbReference type="GeneTree" id="ENSGT00390000016002"/>
<dbReference type="InterPro" id="IPR040385">
    <property type="entry name" value="RABL6"/>
</dbReference>
<feature type="compositionally biased region" description="Gly residues" evidence="15">
    <location>
        <begin position="1112"/>
        <end position="1124"/>
    </location>
</feature>
<evidence type="ECO:0000256" key="7">
    <source>
        <dbReference type="ARBA" id="ARBA00022990"/>
    </source>
</evidence>
<keyword evidence="7" id="KW-0007">Acetylation</keyword>
<evidence type="ECO:0000256" key="11">
    <source>
        <dbReference type="ARBA" id="ARBA00074904"/>
    </source>
</evidence>
<reference evidence="16" key="3">
    <citation type="submission" date="2025-09" db="UniProtKB">
        <authorList>
            <consortium name="Ensembl"/>
        </authorList>
    </citation>
    <scope>IDENTIFICATION</scope>
    <source>
        <strain evidence="16">Thoroughbred</strain>
    </source>
</reference>
<dbReference type="Pfam" id="PF08477">
    <property type="entry name" value="Roc"/>
    <property type="match status" value="1"/>
</dbReference>
<protein>
    <recommendedName>
        <fullName evidence="11">Rab-like protein 6</fullName>
    </recommendedName>
    <alternativeName>
        <fullName evidence="12">GTP-binding protein Parf</fullName>
    </alternativeName>
    <alternativeName>
        <fullName evidence="13">Rab-like protein 1</fullName>
    </alternativeName>
</protein>
<dbReference type="Ensembl" id="ENSECAT00000088666.1">
    <property type="protein sequence ID" value="ENSECAP00000082773.1"/>
    <property type="gene ID" value="ENSECAG00000018838.4"/>
</dbReference>
<dbReference type="GO" id="GO:0005525">
    <property type="term" value="F:GTP binding"/>
    <property type="evidence" value="ECO:0000318"/>
    <property type="project" value="GO_Central"/>
</dbReference>
<evidence type="ECO:0000256" key="5">
    <source>
        <dbReference type="ARBA" id="ARBA00022553"/>
    </source>
</evidence>
<evidence type="ECO:0000256" key="2">
    <source>
        <dbReference type="ARBA" id="ARBA00004496"/>
    </source>
</evidence>
<feature type="compositionally biased region" description="Low complexity" evidence="15">
    <location>
        <begin position="14"/>
        <end position="23"/>
    </location>
</feature>
<evidence type="ECO:0000256" key="14">
    <source>
        <dbReference type="SAM" id="Coils"/>
    </source>
</evidence>
<feature type="compositionally biased region" description="Basic and acidic residues" evidence="15">
    <location>
        <begin position="985"/>
        <end position="999"/>
    </location>
</feature>
<feature type="compositionally biased region" description="Basic residues" evidence="15">
    <location>
        <begin position="1075"/>
        <end position="1084"/>
    </location>
</feature>
<evidence type="ECO:0000256" key="4">
    <source>
        <dbReference type="ARBA" id="ARBA00022490"/>
    </source>
</evidence>
<feature type="compositionally biased region" description="Basic and acidic residues" evidence="15">
    <location>
        <begin position="1038"/>
        <end position="1058"/>
    </location>
</feature>
<keyword evidence="9" id="KW-0539">Nucleus</keyword>
<evidence type="ECO:0000256" key="15">
    <source>
        <dbReference type="SAM" id="MobiDB-lite"/>
    </source>
</evidence>
<sequence>MPGGPVARGTQRGPAPRSAAAAAPQYDQWTISKACGKDEPMRLAHCRSTMEVAREKLRKYVFDRVNVHNVLIHLVRRRGQKLESMQLELAGLQNQPDATKEELRLLQVIRQLENNIEKTMIKITTSQNIHQLYVNLLDYLKKELAGYPTELDKLQNLVCDYCSELSDMTVMSQDAMMITDEVKMNMRQGEATFIEERRARENHLNQQKKLIDKIHTKETSERYRRGRRDLDFPSNIMSTETLKVRRRDTSKGDIEYQTDVTALVEKVKTAVRCSHLWDIAGRFLAQKNTEDNLELQMEDCEERRAQLEALMKKLELEEAILKFHQTPSSISFKSIEKKMRDMLKEEEDRLQLAHASMTKSQRLLLTIQMGIDNLYIRLIGITLPRAQKEVVPFSTLDVNSKLAYCEGKLLYLADRVQLLSRTEEINTKVRDALESSTLKERQNTRITFEGLEEDMIVKIVIRGDRNTGKTALWHRLQGKKFVEEYIPTQEIQVTSIHWNYKTTDDIVKVEVWDVVDKGKCKKRGDGLKMENDPQEAESEMALDAEFLDVYKNCNGVVMMFDITKQWTFSYILRELPKVPTHVPVCVLGNYRDMGEHRVILPDDVRDFIDSLDRPPGSSYFRYAESSMKNSFGLKYLHKFFNIPFLQLQRETLLRQLETNQLDIDATLEELSVQQETEDQNYDIFLEMMEARSRGHASPLAANGQSPSSGSQSPVVPPSTVSTGSSSPSTPQPAPQPPLNAPSACPSPPSPLEAPLPPAPPVAPAPPPRRSIISRLFGTSPAAEAAPSPPEPATAAEAPIKVQNVEDFVPEDSLDHSFLDDTAPTKDEKKVGPKVAQDSDSDGEAPGRNPMVADFQDDVDLEDKPPGQPLLPMGPIPKENITLSSEEEAEDVAGHPKATVLAPQKCSEPETKQSSTKASRPHRGTAPKATAPCCPGSTKPPAEGSRGHEEGKDEQAASSDSDPEGPIAAQMLSFVMDDPDFESDSDTQRRVEEFPVREDPSDVTDEDTGPAQPPPPPKAPIPSFRLKNDSDLFGLGLEETGRKGHSSEGKEGRPPSKEKEKKKKKKKSKEEEEKAAKKKSKHKKSRDREEGREEPRRRRGTERTAVDELEAFLGGGAPGGHLRGGGDYEEL</sequence>
<keyword evidence="6" id="KW-0547">Nucleotide-binding</keyword>
<evidence type="ECO:0000256" key="1">
    <source>
        <dbReference type="ARBA" id="ARBA00004123"/>
    </source>
</evidence>
<dbReference type="PRINTS" id="PR00449">
    <property type="entry name" value="RASTRNSFRMNG"/>
</dbReference>
<dbReference type="AlphaFoldDB" id="A0A9L0T886"/>
<dbReference type="Gene3D" id="3.40.50.300">
    <property type="entry name" value="P-loop containing nucleotide triphosphate hydrolases"/>
    <property type="match status" value="1"/>
</dbReference>
<feature type="compositionally biased region" description="Basic and acidic residues" evidence="15">
    <location>
        <begin position="944"/>
        <end position="954"/>
    </location>
</feature>
<proteinExistence type="inferred from homology"/>
<evidence type="ECO:0000256" key="3">
    <source>
        <dbReference type="ARBA" id="ARBA00006270"/>
    </source>
</evidence>
<dbReference type="Proteomes" id="UP000002281">
    <property type="component" value="Chromosome 25"/>
</dbReference>
<evidence type="ECO:0000313" key="17">
    <source>
        <dbReference type="Proteomes" id="UP000002281"/>
    </source>
</evidence>
<feature type="coiled-coil region" evidence="14">
    <location>
        <begin position="290"/>
        <end position="317"/>
    </location>
</feature>
<feature type="compositionally biased region" description="Pro residues" evidence="15">
    <location>
        <begin position="1010"/>
        <end position="1019"/>
    </location>
</feature>
<feature type="compositionally biased region" description="Pro residues" evidence="15">
    <location>
        <begin position="865"/>
        <end position="874"/>
    </location>
</feature>
<reference evidence="16 17" key="1">
    <citation type="journal article" date="2009" name="Science">
        <title>Genome sequence, comparative analysis, and population genetics of the domestic horse.</title>
        <authorList>
            <consortium name="Broad Institute Genome Sequencing Platform"/>
            <consortium name="Broad Institute Whole Genome Assembly Team"/>
            <person name="Wade C.M."/>
            <person name="Giulotto E."/>
            <person name="Sigurdsson S."/>
            <person name="Zoli M."/>
            <person name="Gnerre S."/>
            <person name="Imsland F."/>
            <person name="Lear T.L."/>
            <person name="Adelson D.L."/>
            <person name="Bailey E."/>
            <person name="Bellone R.R."/>
            <person name="Bloecker H."/>
            <person name="Distl O."/>
            <person name="Edgar R.C."/>
            <person name="Garber M."/>
            <person name="Leeb T."/>
            <person name="Mauceli E."/>
            <person name="MacLeod J.N."/>
            <person name="Penedo M.C.T."/>
            <person name="Raison J.M."/>
            <person name="Sharpe T."/>
            <person name="Vogel J."/>
            <person name="Andersson L."/>
            <person name="Antczak D.F."/>
            <person name="Biagi T."/>
            <person name="Binns M.M."/>
            <person name="Chowdhary B.P."/>
            <person name="Coleman S.J."/>
            <person name="Della Valle G."/>
            <person name="Fryc S."/>
            <person name="Guerin G."/>
            <person name="Hasegawa T."/>
            <person name="Hill E.W."/>
            <person name="Jurka J."/>
            <person name="Kiialainen A."/>
            <person name="Lindgren G."/>
            <person name="Liu J."/>
            <person name="Magnani E."/>
            <person name="Mickelson J.R."/>
            <person name="Murray J."/>
            <person name="Nergadze S.G."/>
            <person name="Onofrio R."/>
            <person name="Pedroni S."/>
            <person name="Piras M.F."/>
            <person name="Raudsepp T."/>
            <person name="Rocchi M."/>
            <person name="Roeed K.H."/>
            <person name="Ryder O.A."/>
            <person name="Searle S."/>
            <person name="Skow L."/>
            <person name="Swinburne J.E."/>
            <person name="Syvaenen A.C."/>
            <person name="Tozaki T."/>
            <person name="Valberg S.J."/>
            <person name="Vaudin M."/>
            <person name="White J.R."/>
            <person name="Zody M.C."/>
            <person name="Lander E.S."/>
            <person name="Lindblad-Toh K."/>
        </authorList>
    </citation>
    <scope>NUCLEOTIDE SEQUENCE [LARGE SCALE GENOMIC DNA]</scope>
    <source>
        <strain evidence="16 17">Thoroughbred</strain>
    </source>
</reference>
<dbReference type="PANTHER" id="PTHR14932">
    <property type="entry name" value="RAS GTPASE-RELATED"/>
    <property type="match status" value="1"/>
</dbReference>
<feature type="compositionally biased region" description="Low complexity" evidence="15">
    <location>
        <begin position="703"/>
        <end position="728"/>
    </location>
</feature>
<accession>A0A9L0T886</accession>
<dbReference type="GO" id="GO:0005829">
    <property type="term" value="C:cytosol"/>
    <property type="evidence" value="ECO:0000318"/>
    <property type="project" value="GO_Central"/>
</dbReference>
<feature type="compositionally biased region" description="Basic and acidic residues" evidence="15">
    <location>
        <begin position="1085"/>
        <end position="1105"/>
    </location>
</feature>
<dbReference type="InterPro" id="IPR027417">
    <property type="entry name" value="P-loop_NTPase"/>
</dbReference>
<evidence type="ECO:0000256" key="13">
    <source>
        <dbReference type="ARBA" id="ARBA00080258"/>
    </source>
</evidence>
<keyword evidence="14" id="KW-0175">Coiled coil</keyword>
<keyword evidence="5" id="KW-0597">Phosphoprotein</keyword>